<dbReference type="InterPro" id="IPR045339">
    <property type="entry name" value="DUF6534"/>
</dbReference>
<protein>
    <recommendedName>
        <fullName evidence="2">DUF6534 domain-containing protein</fullName>
    </recommendedName>
</protein>
<sequence>MQSDTQQRPKKRWNTGIISMPLVLKESQRSFSLGLSTFRVATEMADLTLELNASMGCLFIGVVLSVAFYGTLCAQLLYYCWNYRSDARTLKLWVFAMWAVHSAGMVTEIHQVWFYLVARHGNIFGDLDLDPLTGAQQLLSRIVELSVQWYLLLKIWQLLYARRHKLLHAVVCGMLFLICVGSSIAIIYRIFPHKSIDGAAKRVLVPAYWTLASAFAMDSYITCVLCYILHQRRSAFRRTNAILEKLIVYTINRGILLCSFRSLLSLLCIILLPIDGRRGSDYSEIVSVPEAALYVNCLMAVLNVRNHLGQLEVETGHGTVDFPQVHVSSSAPRSRYGACSTHQ</sequence>
<feature type="transmembrane region" description="Helical" evidence="1">
    <location>
        <begin position="250"/>
        <end position="274"/>
    </location>
</feature>
<keyword evidence="1" id="KW-1133">Transmembrane helix</keyword>
<gene>
    <name evidence="3" type="ORF">C8Q71DRAFT_907421</name>
</gene>
<comment type="caution">
    <text evidence="3">The sequence shown here is derived from an EMBL/GenBank/DDBJ whole genome shotgun (WGS) entry which is preliminary data.</text>
</comment>
<evidence type="ECO:0000256" key="1">
    <source>
        <dbReference type="SAM" id="Phobius"/>
    </source>
</evidence>
<dbReference type="PANTHER" id="PTHR40465:SF1">
    <property type="entry name" value="DUF6534 DOMAIN-CONTAINING PROTEIN"/>
    <property type="match status" value="1"/>
</dbReference>
<organism evidence="3 4">
    <name type="scientific">Rhodofomes roseus</name>
    <dbReference type="NCBI Taxonomy" id="34475"/>
    <lineage>
        <taxon>Eukaryota</taxon>
        <taxon>Fungi</taxon>
        <taxon>Dikarya</taxon>
        <taxon>Basidiomycota</taxon>
        <taxon>Agaricomycotina</taxon>
        <taxon>Agaricomycetes</taxon>
        <taxon>Polyporales</taxon>
        <taxon>Rhodofomes</taxon>
    </lineage>
</organism>
<dbReference type="Pfam" id="PF20152">
    <property type="entry name" value="DUF6534"/>
    <property type="match status" value="1"/>
</dbReference>
<reference evidence="3 4" key="1">
    <citation type="journal article" date="2021" name="Environ. Microbiol.">
        <title>Gene family expansions and transcriptome signatures uncover fungal adaptations to wood decay.</title>
        <authorList>
            <person name="Hage H."/>
            <person name="Miyauchi S."/>
            <person name="Viragh M."/>
            <person name="Drula E."/>
            <person name="Min B."/>
            <person name="Chaduli D."/>
            <person name="Navarro D."/>
            <person name="Favel A."/>
            <person name="Norest M."/>
            <person name="Lesage-Meessen L."/>
            <person name="Balint B."/>
            <person name="Merenyi Z."/>
            <person name="de Eugenio L."/>
            <person name="Morin E."/>
            <person name="Martinez A.T."/>
            <person name="Baldrian P."/>
            <person name="Stursova M."/>
            <person name="Martinez M.J."/>
            <person name="Novotny C."/>
            <person name="Magnuson J.K."/>
            <person name="Spatafora J.W."/>
            <person name="Maurice S."/>
            <person name="Pangilinan J."/>
            <person name="Andreopoulos W."/>
            <person name="LaButti K."/>
            <person name="Hundley H."/>
            <person name="Na H."/>
            <person name="Kuo A."/>
            <person name="Barry K."/>
            <person name="Lipzen A."/>
            <person name="Henrissat B."/>
            <person name="Riley R."/>
            <person name="Ahrendt S."/>
            <person name="Nagy L.G."/>
            <person name="Grigoriev I.V."/>
            <person name="Martin F."/>
            <person name="Rosso M.N."/>
        </authorList>
    </citation>
    <scope>NUCLEOTIDE SEQUENCE [LARGE SCALE GENOMIC DNA]</scope>
    <source>
        <strain evidence="3 4">CIRM-BRFM 1785</strain>
    </source>
</reference>
<feature type="transmembrane region" description="Helical" evidence="1">
    <location>
        <begin position="92"/>
        <end position="118"/>
    </location>
</feature>
<dbReference type="EMBL" id="JADCUA010000010">
    <property type="protein sequence ID" value="KAH9836507.1"/>
    <property type="molecule type" value="Genomic_DNA"/>
</dbReference>
<dbReference type="GeneID" id="72009684"/>
<name>A0ABQ8KGF5_9APHY</name>
<feature type="transmembrane region" description="Helical" evidence="1">
    <location>
        <begin position="208"/>
        <end position="229"/>
    </location>
</feature>
<dbReference type="PANTHER" id="PTHR40465">
    <property type="entry name" value="CHROMOSOME 1, WHOLE GENOME SHOTGUN SEQUENCE"/>
    <property type="match status" value="1"/>
</dbReference>
<evidence type="ECO:0000259" key="2">
    <source>
        <dbReference type="Pfam" id="PF20152"/>
    </source>
</evidence>
<keyword evidence="1" id="KW-0812">Transmembrane</keyword>
<feature type="transmembrane region" description="Helical" evidence="1">
    <location>
        <begin position="166"/>
        <end position="188"/>
    </location>
</feature>
<keyword evidence="4" id="KW-1185">Reference proteome</keyword>
<accession>A0ABQ8KGF5</accession>
<keyword evidence="1" id="KW-0472">Membrane</keyword>
<feature type="transmembrane region" description="Helical" evidence="1">
    <location>
        <begin position="53"/>
        <end position="80"/>
    </location>
</feature>
<evidence type="ECO:0000313" key="4">
    <source>
        <dbReference type="Proteomes" id="UP000814176"/>
    </source>
</evidence>
<proteinExistence type="predicted"/>
<evidence type="ECO:0000313" key="3">
    <source>
        <dbReference type="EMBL" id="KAH9836507.1"/>
    </source>
</evidence>
<dbReference type="Proteomes" id="UP000814176">
    <property type="component" value="Unassembled WGS sequence"/>
</dbReference>
<dbReference type="RefSeq" id="XP_047778745.1">
    <property type="nucleotide sequence ID" value="XM_047928952.1"/>
</dbReference>
<feature type="domain" description="DUF6534" evidence="2">
    <location>
        <begin position="214"/>
        <end position="307"/>
    </location>
</feature>